<dbReference type="PANTHER" id="PTHR23131:SF0">
    <property type="entry name" value="ENDORIBONUCLEASE LACTB2"/>
    <property type="match status" value="1"/>
</dbReference>
<keyword evidence="3" id="KW-0378">Hydrolase</keyword>
<feature type="domain" description="Metallo-beta-lactamase" evidence="2">
    <location>
        <begin position="22"/>
        <end position="188"/>
    </location>
</feature>
<evidence type="ECO:0000259" key="2">
    <source>
        <dbReference type="SMART" id="SM00849"/>
    </source>
</evidence>
<dbReference type="SUPFAM" id="SSF56281">
    <property type="entry name" value="Metallo-hydrolase/oxidoreductase"/>
    <property type="match status" value="1"/>
</dbReference>
<dbReference type="InterPro" id="IPR050662">
    <property type="entry name" value="Sec-metab_biosynth-thioest"/>
</dbReference>
<dbReference type="SMART" id="SM00849">
    <property type="entry name" value="Lactamase_B"/>
    <property type="match status" value="1"/>
</dbReference>
<dbReference type="Gene3D" id="1.10.10.10">
    <property type="entry name" value="Winged helix-like DNA-binding domain superfamily/Winged helix DNA-binding domain"/>
    <property type="match status" value="1"/>
</dbReference>
<dbReference type="PANTHER" id="PTHR23131">
    <property type="entry name" value="ENDORIBONUCLEASE LACTB2"/>
    <property type="match status" value="1"/>
</dbReference>
<name>A0A2A9HDR9_TEPT2</name>
<dbReference type="InterPro" id="IPR036388">
    <property type="entry name" value="WH-like_DNA-bd_sf"/>
</dbReference>
<evidence type="ECO:0000313" key="4">
    <source>
        <dbReference type="Proteomes" id="UP000223071"/>
    </source>
</evidence>
<accession>A0A2A9HDR9</accession>
<dbReference type="Pfam" id="PF00753">
    <property type="entry name" value="Lactamase_B"/>
    <property type="match status" value="1"/>
</dbReference>
<dbReference type="EMBL" id="PDJQ01000001">
    <property type="protein sequence ID" value="PFG74167.1"/>
    <property type="molecule type" value="Genomic_DNA"/>
</dbReference>
<evidence type="ECO:0000313" key="3">
    <source>
        <dbReference type="EMBL" id="PFG74167.1"/>
    </source>
</evidence>
<reference evidence="3 4" key="1">
    <citation type="submission" date="2017-09" db="EMBL/GenBank/DDBJ databases">
        <title>Sequencing the genomes of two abundant thermophiles in Great Basin hot springs: Thermocrinis jamiesonii and novel Chloroflexi Thermoflexus hugenholtzii.</title>
        <authorList>
            <person name="Hedlund B."/>
        </authorList>
    </citation>
    <scope>NUCLEOTIDE SEQUENCE [LARGE SCALE GENOMIC DNA]</scope>
    <source>
        <strain evidence="3 4">G233</strain>
    </source>
</reference>
<gene>
    <name evidence="3" type="ORF">A9A59_1379</name>
</gene>
<dbReference type="InterPro" id="IPR001279">
    <property type="entry name" value="Metallo-B-lactamas"/>
</dbReference>
<comment type="caution">
    <text evidence="3">The sequence shown here is derived from an EMBL/GenBank/DDBJ whole genome shotgun (WGS) entry which is preliminary data.</text>
</comment>
<feature type="compositionally biased region" description="Basic and acidic residues" evidence="1">
    <location>
        <begin position="292"/>
        <end position="322"/>
    </location>
</feature>
<dbReference type="Pfam" id="PF17778">
    <property type="entry name" value="WHD_BLACT"/>
    <property type="match status" value="1"/>
</dbReference>
<dbReference type="GO" id="GO:0016787">
    <property type="term" value="F:hydrolase activity"/>
    <property type="evidence" value="ECO:0007669"/>
    <property type="project" value="UniProtKB-KW"/>
</dbReference>
<dbReference type="AlphaFoldDB" id="A0A2A9HDR9"/>
<feature type="region of interest" description="Disordered" evidence="1">
    <location>
        <begin position="292"/>
        <end position="334"/>
    </location>
</feature>
<dbReference type="RefSeq" id="WP_098503573.1">
    <property type="nucleotide sequence ID" value="NZ_PDJQ01000001.1"/>
</dbReference>
<dbReference type="InterPro" id="IPR036866">
    <property type="entry name" value="RibonucZ/Hydroxyglut_hydro"/>
</dbReference>
<organism evidence="3 4">
    <name type="scientific">Tepidiforma thermophila (strain KCTC 52669 / CGMCC 1.13589 / G233)</name>
    <dbReference type="NCBI Taxonomy" id="2761530"/>
    <lineage>
        <taxon>Bacteria</taxon>
        <taxon>Bacillati</taxon>
        <taxon>Chloroflexota</taxon>
        <taxon>Tepidiformia</taxon>
        <taxon>Tepidiformales</taxon>
        <taxon>Tepidiformaceae</taxon>
        <taxon>Tepidiforma</taxon>
    </lineage>
</organism>
<dbReference type="Proteomes" id="UP000223071">
    <property type="component" value="Unassembled WGS sequence"/>
</dbReference>
<protein>
    <submittedName>
        <fullName evidence="3">Glyoxylase-like metal-dependent hydrolase (Beta-lactamase superfamily II)</fullName>
    </submittedName>
</protein>
<proteinExistence type="predicted"/>
<evidence type="ECO:0000256" key="1">
    <source>
        <dbReference type="SAM" id="MobiDB-lite"/>
    </source>
</evidence>
<keyword evidence="4" id="KW-1185">Reference proteome</keyword>
<dbReference type="InterPro" id="IPR041516">
    <property type="entry name" value="LACTB2_WH"/>
</dbReference>
<sequence length="334" mass="37939">MQISPSVRAVLVPDDNPMHPEFTCIYLVGAPGRQALTIDSGEAIDRYRWFLKGYLAAVEREEIAIAAITHHHADHSGNLKWAKEELGAQVAIPANGRPLLKGRIPRDVQALRDGDIIDLDGGVRVQVLATPGHSVDSLCYYIEEEGVLFTGDTLLGSSTTTVWDLASYRRTLRRLLELPNLRVICPGHGRIVRDPRERLQMYIDHRDMRERQILQVLEGGGALSSWDIMLQLYPDIDPRLRRAADNNVRAHLKQLAEEGRIREYPGIPRRPPSPRAIQRAEEHARQRDLLIAKARKLETQKRREELRRQENPPTAEWKEPPRYELIGTAADAAR</sequence>
<dbReference type="Gene3D" id="3.60.15.10">
    <property type="entry name" value="Ribonuclease Z/Hydroxyacylglutathione hydrolase-like"/>
    <property type="match status" value="1"/>
</dbReference>